<evidence type="ECO:0000256" key="1">
    <source>
        <dbReference type="SAM" id="MobiDB-lite"/>
    </source>
</evidence>
<proteinExistence type="predicted"/>
<reference evidence="3 4" key="1">
    <citation type="submission" date="2015-09" db="EMBL/GenBank/DDBJ databases">
        <title>Sorangium comparison.</title>
        <authorList>
            <person name="Zaburannyi N."/>
            <person name="Bunk B."/>
            <person name="Overmann J."/>
            <person name="Mueller R."/>
        </authorList>
    </citation>
    <scope>NUCLEOTIDE SEQUENCE [LARGE SCALE GENOMIC DNA]</scope>
    <source>
        <strain evidence="3 4">So ceGT47</strain>
    </source>
</reference>
<accession>A0A4P2PSV7</accession>
<evidence type="ECO:0000259" key="2">
    <source>
        <dbReference type="Pfam" id="PF26061"/>
    </source>
</evidence>
<feature type="region of interest" description="Disordered" evidence="1">
    <location>
        <begin position="30"/>
        <end position="111"/>
    </location>
</feature>
<dbReference type="EMBL" id="CP012670">
    <property type="protein sequence ID" value="AUX19667.1"/>
    <property type="molecule type" value="Genomic_DNA"/>
</dbReference>
<sequence length="366" mass="35804">MNQNSFRCLGVALALMLGACGPGQDGDATGGTGGGGASGAAVGSGGQSPTGGAGGAPQETGSASSGGAGGGATPTGGAGSTGGAGPTGSTSGGGDGPGAATGGASGSGGAPGGACTRELLDGLLDDYFAALAAGDPSSLPLAGGVKFTENAVQAEIGATDFWKNAGEVKHSQRALDTEACSAAAQAVVPEGGRDLPIALRIKVEGSEMTEIETIVVRPGDYTASFAVASDPAAIIAISDDIGWHDEVPEAERATREELTGWIDKYFRAFPSGVCDVTGACRRLENGGGNFSCSTGASCSAGAPGSGGTFIPRVILADEVRGIAVGFTIFDFMTDGHLDMHMIKMSGGEVHAVHAILRDTDGMSGWE</sequence>
<dbReference type="OrthoDB" id="7401158at2"/>
<dbReference type="Pfam" id="PF26061">
    <property type="entry name" value="DUF8021"/>
    <property type="match status" value="1"/>
</dbReference>
<organism evidence="3 4">
    <name type="scientific">Sorangium cellulosum</name>
    <name type="common">Polyangium cellulosum</name>
    <dbReference type="NCBI Taxonomy" id="56"/>
    <lineage>
        <taxon>Bacteria</taxon>
        <taxon>Pseudomonadati</taxon>
        <taxon>Myxococcota</taxon>
        <taxon>Polyangia</taxon>
        <taxon>Polyangiales</taxon>
        <taxon>Polyangiaceae</taxon>
        <taxon>Sorangium</taxon>
    </lineage>
</organism>
<dbReference type="InterPro" id="IPR058334">
    <property type="entry name" value="DUF8021"/>
</dbReference>
<dbReference type="Proteomes" id="UP000295781">
    <property type="component" value="Chromosome"/>
</dbReference>
<evidence type="ECO:0000313" key="4">
    <source>
        <dbReference type="Proteomes" id="UP000295781"/>
    </source>
</evidence>
<evidence type="ECO:0000313" key="3">
    <source>
        <dbReference type="EMBL" id="AUX19667.1"/>
    </source>
</evidence>
<dbReference type="AlphaFoldDB" id="A0A4P2PSV7"/>
<protein>
    <recommendedName>
        <fullName evidence="2">DUF8021 domain-containing protein</fullName>
    </recommendedName>
</protein>
<feature type="domain" description="DUF8021" evidence="2">
    <location>
        <begin position="251"/>
        <end position="355"/>
    </location>
</feature>
<name>A0A4P2PSV7_SORCE</name>
<dbReference type="PROSITE" id="PS51257">
    <property type="entry name" value="PROKAR_LIPOPROTEIN"/>
    <property type="match status" value="1"/>
</dbReference>
<feature type="compositionally biased region" description="Gly residues" evidence="1">
    <location>
        <begin position="30"/>
        <end position="55"/>
    </location>
</feature>
<feature type="compositionally biased region" description="Gly residues" evidence="1">
    <location>
        <begin position="64"/>
        <end position="111"/>
    </location>
</feature>
<dbReference type="RefSeq" id="WP_129344295.1">
    <property type="nucleotide sequence ID" value="NZ_CP012670.1"/>
</dbReference>
<gene>
    <name evidence="3" type="ORF">SOCEGT47_001190</name>
</gene>